<dbReference type="Gene3D" id="3.90.1410.10">
    <property type="entry name" value="set domain protein methyltransferase, domain 1"/>
    <property type="match status" value="1"/>
</dbReference>
<dbReference type="InterPro" id="IPR046341">
    <property type="entry name" value="SET_dom_sf"/>
</dbReference>
<comment type="caution">
    <text evidence="3">The sequence shown here is derived from an EMBL/GenBank/DDBJ whole genome shotgun (WGS) entry which is preliminary data.</text>
</comment>
<dbReference type="SUPFAM" id="SSF82199">
    <property type="entry name" value="SET domain"/>
    <property type="match status" value="1"/>
</dbReference>
<evidence type="ECO:0000313" key="3">
    <source>
        <dbReference type="EMBL" id="KAJ8993535.1"/>
    </source>
</evidence>
<dbReference type="GO" id="GO:0005634">
    <property type="term" value="C:nucleus"/>
    <property type="evidence" value="ECO:0007669"/>
    <property type="project" value="TreeGrafter"/>
</dbReference>
<dbReference type="CDD" id="cd10527">
    <property type="entry name" value="SET_LSMT"/>
    <property type="match status" value="1"/>
</dbReference>
<dbReference type="EMBL" id="JAJGCB010000003">
    <property type="protein sequence ID" value="KAJ8993535.1"/>
    <property type="molecule type" value="Genomic_DNA"/>
</dbReference>
<proteinExistence type="predicted"/>
<gene>
    <name evidence="3" type="ORF">HRR80_002046</name>
</gene>
<reference evidence="3" key="1">
    <citation type="submission" date="2023-01" db="EMBL/GenBank/DDBJ databases">
        <title>Exophiala dermititidis isolated from Cystic Fibrosis Patient.</title>
        <authorList>
            <person name="Kurbessoian T."/>
            <person name="Crocker A."/>
            <person name="Murante D."/>
            <person name="Hogan D.A."/>
            <person name="Stajich J.E."/>
        </authorList>
    </citation>
    <scope>NUCLEOTIDE SEQUENCE</scope>
    <source>
        <strain evidence="3">Ex8</strain>
    </source>
</reference>
<dbReference type="AlphaFoldDB" id="A0AAN6F0V5"/>
<protein>
    <recommendedName>
        <fullName evidence="2">SET domain-containing protein</fullName>
    </recommendedName>
</protein>
<dbReference type="InterPro" id="IPR050600">
    <property type="entry name" value="SETD3_SETD6_MTase"/>
</dbReference>
<evidence type="ECO:0000313" key="4">
    <source>
        <dbReference type="Proteomes" id="UP001161757"/>
    </source>
</evidence>
<dbReference type="PROSITE" id="PS50280">
    <property type="entry name" value="SET"/>
    <property type="match status" value="1"/>
</dbReference>
<feature type="domain" description="SET" evidence="2">
    <location>
        <begin position="18"/>
        <end position="269"/>
    </location>
</feature>
<dbReference type="GO" id="GO:0016279">
    <property type="term" value="F:protein-lysine N-methyltransferase activity"/>
    <property type="evidence" value="ECO:0007669"/>
    <property type="project" value="TreeGrafter"/>
</dbReference>
<dbReference type="PANTHER" id="PTHR13271:SF76">
    <property type="entry name" value="SET DOMAIN-CONTAINING PROTEIN 8"/>
    <property type="match status" value="1"/>
</dbReference>
<organism evidence="3 4">
    <name type="scientific">Exophiala dermatitidis</name>
    <name type="common">Black yeast-like fungus</name>
    <name type="synonym">Wangiella dermatitidis</name>
    <dbReference type="NCBI Taxonomy" id="5970"/>
    <lineage>
        <taxon>Eukaryota</taxon>
        <taxon>Fungi</taxon>
        <taxon>Dikarya</taxon>
        <taxon>Ascomycota</taxon>
        <taxon>Pezizomycotina</taxon>
        <taxon>Eurotiomycetes</taxon>
        <taxon>Chaetothyriomycetidae</taxon>
        <taxon>Chaetothyriales</taxon>
        <taxon>Herpotrichiellaceae</taxon>
        <taxon>Exophiala</taxon>
    </lineage>
</organism>
<sequence length="488" mass="55153">MRQSSLPLENLQAWAHFNNVHLFNAAIEAHVFTDDGIDKGGGIRATSRHEEGEPLVAVPLDLVLSKERVAQCAKSDQRLKELIEAAASLFQNPRTAVLLFLVYQMTINSPDNHDAGLKLKNPFADYVQCLPKDVPLPTFYTPEERELLTGTTLAEALDQKLVSLEREFDRLKEATQTIPWCQRVWWDEQTGLLDFDDWKLADALYRSRAMELPRGAGVGMVPVVDMANHAADDQYNARFEVDDDAGTFLLVVRDSKFINDGDEITIMYGAGGACEMAFSYGFIEEHASNARELFLSLSIPADDPLRLAKIRFAQEAPGVRIYIDESGHLRWDSSFVWWACVNQEDGLDFRVEKTVDGETELKASWKGDDLSAAALHSTLLQDELRDIFVLRATVMIQQRVEDQGMQLAASESTYERTLPTGEHNIRHSVHETIGRLRRLELDLLTRAYETLEQEKENLLESAAVRSYLERQEHGQTNSTGEYPEDDFS</sequence>
<dbReference type="PANTHER" id="PTHR13271">
    <property type="entry name" value="UNCHARACTERIZED PUTATIVE METHYLTRANSFERASE"/>
    <property type="match status" value="1"/>
</dbReference>
<evidence type="ECO:0000256" key="1">
    <source>
        <dbReference type="SAM" id="MobiDB-lite"/>
    </source>
</evidence>
<accession>A0AAN6F0V5</accession>
<name>A0AAN6F0V5_EXODE</name>
<evidence type="ECO:0000259" key="2">
    <source>
        <dbReference type="PROSITE" id="PS50280"/>
    </source>
</evidence>
<feature type="region of interest" description="Disordered" evidence="1">
    <location>
        <begin position="469"/>
        <end position="488"/>
    </location>
</feature>
<dbReference type="Proteomes" id="UP001161757">
    <property type="component" value="Unassembled WGS sequence"/>
</dbReference>
<dbReference type="InterPro" id="IPR001214">
    <property type="entry name" value="SET_dom"/>
</dbReference>